<reference evidence="2" key="6">
    <citation type="submission" date="2002-04" db="EMBL/GenBank/DDBJ databases">
        <authorList>
            <person name="Adachi J."/>
            <person name="Aizawa K."/>
            <person name="Akimura T."/>
            <person name="Arakawa T."/>
            <person name="Bono H."/>
            <person name="Carninci P."/>
            <person name="Fukuda S."/>
            <person name="Furuno M."/>
            <person name="Hanagaki T."/>
            <person name="Hara A."/>
            <person name="Hashizume W."/>
            <person name="Hayashida K."/>
            <person name="Hayatsu N."/>
            <person name="Hiramoto K."/>
            <person name="Hiraoka T."/>
            <person name="Hirozane T."/>
            <person name="Hori F."/>
            <person name="Imotani K."/>
            <person name="Ishii Y."/>
            <person name="Itoh M."/>
            <person name="Kagawa I."/>
            <person name="Kasukawa T."/>
            <person name="Katoh H."/>
            <person name="Kawai J."/>
            <person name="Kojima Y."/>
            <person name="Kondo S."/>
            <person name="Konno H."/>
            <person name="Kouda M."/>
            <person name="Koya S."/>
            <person name="Kurihara C."/>
            <person name="Matsuyama T."/>
            <person name="Miyazaki A."/>
            <person name="Murata M."/>
            <person name="Nakamura M."/>
            <person name="Nishi K."/>
            <person name="Nomura K."/>
            <person name="Numazaki R."/>
            <person name="Ohno M."/>
            <person name="Ohsato N."/>
            <person name="Okazaki Y."/>
            <person name="Saito R."/>
            <person name="Saitoh H."/>
            <person name="Sakai C."/>
            <person name="Sakai K."/>
            <person name="Sakazume N."/>
            <person name="Sano H."/>
            <person name="Sasaki D."/>
            <person name="Shibata K."/>
            <person name="Shinagawa A."/>
            <person name="Shiraki T."/>
            <person name="Sogabe Y."/>
            <person name="Tagami M."/>
            <person name="Tagawa A."/>
            <person name="Takahashi F."/>
            <person name="Takaku-Akahira S."/>
            <person name="Takeda Y."/>
            <person name="Tanaka T."/>
            <person name="Tomaru A."/>
            <person name="Toya T."/>
            <person name="Yasunishi A."/>
            <person name="Muramatsu M."/>
            <person name="Hayashizaki Y."/>
        </authorList>
    </citation>
    <scope>NUCLEOTIDE SEQUENCE</scope>
    <source>
        <strain evidence="2">C57BL/6J</strain>
        <tissue evidence="2">Cerebellum</tissue>
    </source>
</reference>
<organism evidence="2">
    <name type="scientific">Mus musculus</name>
    <name type="common">Mouse</name>
    <dbReference type="NCBI Taxonomy" id="10090"/>
    <lineage>
        <taxon>Eukaryota</taxon>
        <taxon>Metazoa</taxon>
        <taxon>Chordata</taxon>
        <taxon>Craniata</taxon>
        <taxon>Vertebrata</taxon>
        <taxon>Euteleostomi</taxon>
        <taxon>Mammalia</taxon>
        <taxon>Eutheria</taxon>
        <taxon>Euarchontoglires</taxon>
        <taxon>Glires</taxon>
        <taxon>Rodentia</taxon>
        <taxon>Myomorpha</taxon>
        <taxon>Muroidea</taxon>
        <taxon>Muridae</taxon>
        <taxon>Murinae</taxon>
        <taxon>Mus</taxon>
        <taxon>Mus</taxon>
    </lineage>
</organism>
<evidence type="ECO:0000313" key="2">
    <source>
        <dbReference type="EMBL" id="BAC38145.1"/>
    </source>
</evidence>
<reference evidence="2" key="2">
    <citation type="journal article" date="2000" name="Genome Res.">
        <title>Normalization and subtraction of cap-trapper-selected cDNAs to prepare full-length cDNA libraries for rapid discovery of new genes.</title>
        <authorList>
            <person name="Carninci P."/>
            <person name="Shibata Y."/>
            <person name="Hayatsu N."/>
            <person name="Sugahara Y."/>
            <person name="Shibata K."/>
            <person name="Itoh M."/>
            <person name="Konno H."/>
            <person name="Okazaki Y."/>
            <person name="Muramatsu M."/>
            <person name="Hayashizaki Y."/>
        </authorList>
    </citation>
    <scope>NUCLEOTIDE SEQUENCE</scope>
    <source>
        <strain evidence="2">C57BL/6J</strain>
        <tissue evidence="2">Cerebellum</tissue>
    </source>
</reference>
<reference evidence="2" key="5">
    <citation type="journal article" date="2002" name="Nature">
        <title>Analysis of the mouse transcriptome based on functional annotation of 60,770 full-length cDNAs.</title>
        <authorList>
            <consortium name="The FANTOM Consortium and the RIKEN Genome Exploration Research Group Phase I and II Team"/>
        </authorList>
    </citation>
    <scope>NUCLEOTIDE SEQUENCE</scope>
    <source>
        <strain evidence="2">C57BL/6J</strain>
        <tissue evidence="2">Cerebellum</tissue>
    </source>
</reference>
<reference evidence="2" key="4">
    <citation type="journal article" date="2001" name="Nature">
        <title>Functional annotation of a full-length mouse cDNA collection.</title>
        <authorList>
            <consortium name="The RIKEN Genome Exploration Research Group Phase II Team and the FANTOM Consortium"/>
        </authorList>
    </citation>
    <scope>NUCLEOTIDE SEQUENCE</scope>
    <source>
        <strain evidence="2">C57BL/6J</strain>
        <tissue evidence="2">Cerebellum</tissue>
    </source>
</reference>
<dbReference type="AlphaFoldDB" id="Q8C4T4"/>
<sequence length="197" mass="19944">MCRDQGPSSLDLQTLNNRQVGGTWDLPSLGGAQTAQRDSWLPQEGGQACPALGPPRCLLAPLTSRCPRCAGSGERSTNPPRPQERPTHAAAPAHAPGSSAQPSAQPRSRLQQPCVPELRRAAAAGYGVVRSGAGGEAAASAPGGGRVGADPAALADRTVAPPAGTLAHSTQDPGLRTCRAVAGVWSHRIAGVAAHQA</sequence>
<accession>Q8C4T4</accession>
<gene>
    <name evidence="3" type="primary">Ankrd13b</name>
</gene>
<dbReference type="AGR" id="MGI:2144501"/>
<reference evidence="2" key="7">
    <citation type="journal article" date="2005" name="Science">
        <title>The Transcriptional Landscape of the Mammalian Genome.</title>
        <authorList>
            <consortium name="The FANTOM Consortium"/>
            <consortium name="Riken Genome Exploration Research Group and Genome Science Group (Genome Network Project Core Group)"/>
        </authorList>
    </citation>
    <scope>NUCLEOTIDE SEQUENCE</scope>
    <source>
        <strain evidence="2">C57BL/6J</strain>
        <tissue evidence="2">Cerebellum</tissue>
    </source>
</reference>
<feature type="region of interest" description="Disordered" evidence="1">
    <location>
        <begin position="1"/>
        <end position="54"/>
    </location>
</feature>
<name>Q8C4T4_MOUSE</name>
<dbReference type="EMBL" id="AK081149">
    <property type="protein sequence ID" value="BAC38145.1"/>
    <property type="molecule type" value="mRNA"/>
</dbReference>
<evidence type="ECO:0000313" key="3">
    <source>
        <dbReference type="MGI" id="MGI:2144501"/>
    </source>
</evidence>
<proteinExistence type="evidence at transcript level"/>
<reference evidence="2" key="3">
    <citation type="journal article" date="2000" name="Genome Res.">
        <title>RIKEN integrated sequence analysis (RISA) system--384-format sequencing pipeline with 384 multicapillary sequencer.</title>
        <authorList>
            <person name="Shibata K."/>
            <person name="Itoh M."/>
            <person name="Aizawa K."/>
            <person name="Nagaoka S."/>
            <person name="Sasaki N."/>
            <person name="Carninci P."/>
            <person name="Konno H."/>
            <person name="Akiyama J."/>
            <person name="Nishi K."/>
            <person name="Kitsunai T."/>
            <person name="Tashiro H."/>
            <person name="Itoh M."/>
            <person name="Sumi N."/>
            <person name="Ishii Y."/>
            <person name="Nakamura S."/>
            <person name="Hazama M."/>
            <person name="Nishine T."/>
            <person name="Harada A."/>
            <person name="Yamamoto R."/>
            <person name="Matsumoto H."/>
            <person name="Sakaguchi S."/>
            <person name="Ikegami T."/>
            <person name="Kashiwagi K."/>
            <person name="Fujiwake S."/>
            <person name="Inoue K."/>
            <person name="Togawa Y."/>
            <person name="Izawa M."/>
            <person name="Ohara E."/>
            <person name="Watahiki M."/>
            <person name="Yoneda Y."/>
            <person name="Ishikawa T."/>
            <person name="Ozawa K."/>
            <person name="Tanaka T."/>
            <person name="Matsuura S."/>
            <person name="Kawai J."/>
            <person name="Okazaki Y."/>
            <person name="Muramatsu M."/>
            <person name="Inoue Y."/>
            <person name="Kira A."/>
            <person name="Hayashizaki Y."/>
        </authorList>
    </citation>
    <scope>NUCLEOTIDE SEQUENCE</scope>
    <source>
        <strain evidence="2">C57BL/6J</strain>
        <tissue evidence="2">Cerebellum</tissue>
    </source>
</reference>
<feature type="region of interest" description="Disordered" evidence="1">
    <location>
        <begin position="68"/>
        <end position="112"/>
    </location>
</feature>
<dbReference type="MGI" id="MGI:2144501">
    <property type="gene designation" value="Ankrd13b"/>
</dbReference>
<feature type="compositionally biased region" description="Low complexity" evidence="1">
    <location>
        <begin position="88"/>
        <end position="109"/>
    </location>
</feature>
<evidence type="ECO:0000256" key="1">
    <source>
        <dbReference type="SAM" id="MobiDB-lite"/>
    </source>
</evidence>
<feature type="compositionally biased region" description="Polar residues" evidence="1">
    <location>
        <begin position="1"/>
        <end position="20"/>
    </location>
</feature>
<reference evidence="2" key="8">
    <citation type="journal article" date="2005" name="Science">
        <title>Antisense Transcription in the Mammalian Transcriptome.</title>
        <authorList>
            <consortium name="RIKEN Genome Exploration Research Group and Genome Science Group (Genome Network Project Core Group) and the FANTOM Consortium"/>
        </authorList>
    </citation>
    <scope>NUCLEOTIDE SEQUENCE</scope>
    <source>
        <strain evidence="2">C57BL/6J</strain>
        <tissue evidence="2">Cerebellum</tissue>
    </source>
</reference>
<protein>
    <submittedName>
        <fullName evidence="2">Uncharacterized protein</fullName>
    </submittedName>
</protein>
<reference evidence="2" key="1">
    <citation type="journal article" date="1999" name="Methods Enzymol.">
        <title>High-efficiency full-length cDNA cloning.</title>
        <authorList>
            <person name="Carninci P."/>
            <person name="Hayashizaki Y."/>
        </authorList>
    </citation>
    <scope>NUCLEOTIDE SEQUENCE</scope>
    <source>
        <strain evidence="2">C57BL/6J</strain>
        <tissue evidence="2">Cerebellum</tissue>
    </source>
</reference>